<protein>
    <submittedName>
        <fullName evidence="1">Uncharacterized protein</fullName>
    </submittedName>
</protein>
<organism evidence="1 2">
    <name type="scientific">Tortispora caseinolytica NRRL Y-17796</name>
    <dbReference type="NCBI Taxonomy" id="767744"/>
    <lineage>
        <taxon>Eukaryota</taxon>
        <taxon>Fungi</taxon>
        <taxon>Dikarya</taxon>
        <taxon>Ascomycota</taxon>
        <taxon>Saccharomycotina</taxon>
        <taxon>Trigonopsidomycetes</taxon>
        <taxon>Trigonopsidales</taxon>
        <taxon>Trigonopsidaceae</taxon>
        <taxon>Tortispora</taxon>
    </lineage>
</organism>
<name>A0A1E4TI28_9ASCO</name>
<evidence type="ECO:0000313" key="2">
    <source>
        <dbReference type="Proteomes" id="UP000095023"/>
    </source>
</evidence>
<keyword evidence="2" id="KW-1185">Reference proteome</keyword>
<dbReference type="Proteomes" id="UP000095023">
    <property type="component" value="Unassembled WGS sequence"/>
</dbReference>
<dbReference type="EMBL" id="KV453842">
    <property type="protein sequence ID" value="ODV91405.1"/>
    <property type="molecule type" value="Genomic_DNA"/>
</dbReference>
<proteinExistence type="predicted"/>
<reference evidence="2" key="1">
    <citation type="submission" date="2016-02" db="EMBL/GenBank/DDBJ databases">
        <title>Comparative genomics of biotechnologically important yeasts.</title>
        <authorList>
            <consortium name="DOE Joint Genome Institute"/>
            <person name="Riley R."/>
            <person name="Haridas S."/>
            <person name="Wolfe K.H."/>
            <person name="Lopes M.R."/>
            <person name="Hittinger C.T."/>
            <person name="Goker M."/>
            <person name="Salamov A."/>
            <person name="Wisecaver J."/>
            <person name="Long T.M."/>
            <person name="Aerts A.L."/>
            <person name="Barry K."/>
            <person name="Choi C."/>
            <person name="Clum A."/>
            <person name="Coughlan A.Y."/>
            <person name="Deshpande S."/>
            <person name="Douglass A.P."/>
            <person name="Hanson S.J."/>
            <person name="Klenk H.-P."/>
            <person name="Labutti K."/>
            <person name="Lapidus A."/>
            <person name="Lindquist E."/>
            <person name="Lipzen A."/>
            <person name="Meier-Kolthoff J.P."/>
            <person name="Ohm R.A."/>
            <person name="Otillar R.P."/>
            <person name="Pangilinan J."/>
            <person name="Peng Y."/>
            <person name="Rokas A."/>
            <person name="Rosa C.A."/>
            <person name="Scheuner C."/>
            <person name="Sibirny A.A."/>
            <person name="Slot J.C."/>
            <person name="Stielow J.B."/>
            <person name="Sun H."/>
            <person name="Kurtzman C.P."/>
            <person name="Blackwell M."/>
            <person name="Jeffries T.W."/>
            <person name="Grigoriev I.V."/>
        </authorList>
    </citation>
    <scope>NUCLEOTIDE SEQUENCE [LARGE SCALE GENOMIC DNA]</scope>
    <source>
        <strain evidence="2">NRRL Y-17796</strain>
    </source>
</reference>
<gene>
    <name evidence="1" type="ORF">CANCADRAFT_123560</name>
</gene>
<accession>A0A1E4TI28</accession>
<dbReference type="AlphaFoldDB" id="A0A1E4TI28"/>
<sequence length="89" mass="10101">MCVEALSMVVSINVTLVAMLCINEARLAVLLEWHQSCDSSSSATLERRSLWRLKDYFIRGTLCWIPDILPLLAPHKLDETLFHKESSLA</sequence>
<evidence type="ECO:0000313" key="1">
    <source>
        <dbReference type="EMBL" id="ODV91405.1"/>
    </source>
</evidence>